<keyword evidence="3" id="KW-0964">Secreted</keyword>
<dbReference type="Pfam" id="PF02048">
    <property type="entry name" value="Enterotoxin_ST"/>
    <property type="match status" value="1"/>
</dbReference>
<keyword evidence="6" id="KW-0843">Virulence</keyword>
<dbReference type="AlphaFoldDB" id="A0A511QCJ6"/>
<evidence type="ECO:0000256" key="2">
    <source>
        <dbReference type="ARBA" id="ARBA00007697"/>
    </source>
</evidence>
<dbReference type="OrthoDB" id="6470826at2"/>
<keyword evidence="8" id="KW-0732">Signal</keyword>
<evidence type="ECO:0000313" key="10">
    <source>
        <dbReference type="Proteomes" id="UP000321922"/>
    </source>
</evidence>
<name>A0A511QCJ6_9VIBR</name>
<dbReference type="RefSeq" id="WP_039982334.1">
    <property type="nucleotide sequence ID" value="NZ_BAOJ01000099.1"/>
</dbReference>
<protein>
    <recommendedName>
        <fullName evidence="11">Heat-stable enterotoxin ST</fullName>
    </recommendedName>
</protein>
<gene>
    <name evidence="9" type="ORF">VSA01S_11350</name>
</gene>
<evidence type="ECO:0000256" key="8">
    <source>
        <dbReference type="SAM" id="SignalP"/>
    </source>
</evidence>
<evidence type="ECO:0000313" key="9">
    <source>
        <dbReference type="EMBL" id="GEM75023.1"/>
    </source>
</evidence>
<feature type="signal peptide" evidence="8">
    <location>
        <begin position="1"/>
        <end position="18"/>
    </location>
</feature>
<evidence type="ECO:0000256" key="5">
    <source>
        <dbReference type="ARBA" id="ARBA00022861"/>
    </source>
</evidence>
<comment type="subcellular location">
    <subcellularLocation>
        <location evidence="1">Secreted</location>
    </subcellularLocation>
</comment>
<sequence>MKTLLLTLILLLSPTAFCQTVEDKASQLPQVEMSESKASIDNIKTGEDCSFSKQTDEDGNVIDCCEICCNPACPGCLQ</sequence>
<dbReference type="InterPro" id="IPR019806">
    <property type="entry name" value="Heat-stable_enterotox_CS"/>
</dbReference>
<evidence type="ECO:0000256" key="6">
    <source>
        <dbReference type="ARBA" id="ARBA00023026"/>
    </source>
</evidence>
<evidence type="ECO:0008006" key="11">
    <source>
        <dbReference type="Google" id="ProtNLM"/>
    </source>
</evidence>
<dbReference type="GO" id="GO:0090729">
    <property type="term" value="F:toxin activity"/>
    <property type="evidence" value="ECO:0007669"/>
    <property type="project" value="UniProtKB-KW"/>
</dbReference>
<reference evidence="9 10" key="1">
    <citation type="submission" date="2019-07" db="EMBL/GenBank/DDBJ databases">
        <title>Whole genome shotgun sequence of Vibrio sagamiensis NBRC 104589.</title>
        <authorList>
            <person name="Hosoyama A."/>
            <person name="Uohara A."/>
            <person name="Ohji S."/>
            <person name="Ichikawa N."/>
        </authorList>
    </citation>
    <scope>NUCLEOTIDE SEQUENCE [LARGE SCALE GENOMIC DNA]</scope>
    <source>
        <strain evidence="9 10">NBRC 104589</strain>
    </source>
</reference>
<dbReference type="EMBL" id="BJXJ01000008">
    <property type="protein sequence ID" value="GEM75023.1"/>
    <property type="molecule type" value="Genomic_DNA"/>
</dbReference>
<comment type="caution">
    <text evidence="9">The sequence shown here is derived from an EMBL/GenBank/DDBJ whole genome shotgun (WGS) entry which is preliminary data.</text>
</comment>
<dbReference type="InterPro" id="IPR001489">
    <property type="entry name" value="Heat-stable_enterotox_STa"/>
</dbReference>
<keyword evidence="10" id="KW-1185">Reference proteome</keyword>
<keyword evidence="5" id="KW-0260">Enterotoxin</keyword>
<dbReference type="GO" id="GO:0005615">
    <property type="term" value="C:extracellular space"/>
    <property type="evidence" value="ECO:0007669"/>
    <property type="project" value="InterPro"/>
</dbReference>
<evidence type="ECO:0000256" key="1">
    <source>
        <dbReference type="ARBA" id="ARBA00004613"/>
    </source>
</evidence>
<accession>A0A511QCJ6</accession>
<evidence type="ECO:0000256" key="4">
    <source>
        <dbReference type="ARBA" id="ARBA00022656"/>
    </source>
</evidence>
<organism evidence="9 10">
    <name type="scientific">Vibrio sagamiensis NBRC 104589</name>
    <dbReference type="NCBI Taxonomy" id="1219064"/>
    <lineage>
        <taxon>Bacteria</taxon>
        <taxon>Pseudomonadati</taxon>
        <taxon>Pseudomonadota</taxon>
        <taxon>Gammaproteobacteria</taxon>
        <taxon>Vibrionales</taxon>
        <taxon>Vibrionaceae</taxon>
        <taxon>Vibrio</taxon>
    </lineage>
</organism>
<feature type="chain" id="PRO_5022065774" description="Heat-stable enterotoxin ST" evidence="8">
    <location>
        <begin position="19"/>
        <end position="78"/>
    </location>
</feature>
<evidence type="ECO:0000256" key="3">
    <source>
        <dbReference type="ARBA" id="ARBA00022525"/>
    </source>
</evidence>
<comment type="similarity">
    <text evidence="2">Belongs to the heat-stable enterotoxin family.</text>
</comment>
<evidence type="ECO:0000256" key="7">
    <source>
        <dbReference type="ARBA" id="ARBA00023157"/>
    </source>
</evidence>
<proteinExistence type="inferred from homology"/>
<keyword evidence="7" id="KW-1015">Disulfide bond</keyword>
<keyword evidence="4" id="KW-0800">Toxin</keyword>
<dbReference type="PROSITE" id="PS00273">
    <property type="entry name" value="ENTEROTOXIN_H_STABLE"/>
    <property type="match status" value="1"/>
</dbReference>
<dbReference type="Proteomes" id="UP000321922">
    <property type="component" value="Unassembled WGS sequence"/>
</dbReference>